<accession>A0A2S5CY24</accession>
<comment type="caution">
    <text evidence="1">The sequence shown here is derived from an EMBL/GenBank/DDBJ whole genome shotgun (WGS) entry which is preliminary data.</text>
</comment>
<keyword evidence="3" id="KW-1185">Reference proteome</keyword>
<gene>
    <name evidence="1" type="ORF">LYSIN_00508</name>
    <name evidence="2" type="ORF">NCTC10338_03096</name>
</gene>
<evidence type="ECO:0000313" key="4">
    <source>
        <dbReference type="Proteomes" id="UP000255295"/>
    </source>
</evidence>
<sequence length="29" mass="3387">MDLYMVGLLLISFASLYALTTWCYKLVEE</sequence>
<dbReference type="EMBL" id="UFSZ01000001">
    <property type="protein sequence ID" value="SUV17982.1"/>
    <property type="molecule type" value="Genomic_DNA"/>
</dbReference>
<dbReference type="Proteomes" id="UP000255295">
    <property type="component" value="Unassembled WGS sequence"/>
</dbReference>
<dbReference type="AlphaFoldDB" id="A0A2S5CY24"/>
<protein>
    <submittedName>
        <fullName evidence="1">Uncharacterized protein</fullName>
    </submittedName>
</protein>
<name>A0A2S5CY24_LYSSH</name>
<evidence type="ECO:0000313" key="2">
    <source>
        <dbReference type="EMBL" id="SUV17982.1"/>
    </source>
</evidence>
<proteinExistence type="predicted"/>
<reference evidence="1 3" key="1">
    <citation type="submission" date="2017-11" db="EMBL/GenBank/DDBJ databases">
        <title>Genome sequence of Lysinibacillus sphaericus, a lignin-degrading bacteria isolated from municipal solid waste soil.</title>
        <authorList>
            <person name="Persinoti G.F."/>
            <person name="Paixao D.A."/>
            <person name="Bugg T.D."/>
            <person name="Squina F.M."/>
        </authorList>
    </citation>
    <scope>NUCLEOTIDE SEQUENCE [LARGE SCALE GENOMIC DNA]</scope>
    <source>
        <strain evidence="1 3">A1</strain>
    </source>
</reference>
<organism evidence="1 3">
    <name type="scientific">Lysinibacillus sphaericus</name>
    <name type="common">Bacillus sphaericus</name>
    <dbReference type="NCBI Taxonomy" id="1421"/>
    <lineage>
        <taxon>Bacteria</taxon>
        <taxon>Bacillati</taxon>
        <taxon>Bacillota</taxon>
        <taxon>Bacilli</taxon>
        <taxon>Bacillales</taxon>
        <taxon>Bacillaceae</taxon>
        <taxon>Lysinibacillus</taxon>
    </lineage>
</organism>
<dbReference type="Proteomes" id="UP000237319">
    <property type="component" value="Unassembled WGS sequence"/>
</dbReference>
<evidence type="ECO:0000313" key="1">
    <source>
        <dbReference type="EMBL" id="POZ55725.1"/>
    </source>
</evidence>
<reference evidence="2 4" key="2">
    <citation type="submission" date="2018-06" db="EMBL/GenBank/DDBJ databases">
        <authorList>
            <consortium name="Pathogen Informatics"/>
            <person name="Doyle S."/>
        </authorList>
    </citation>
    <scope>NUCLEOTIDE SEQUENCE [LARGE SCALE GENOMIC DNA]</scope>
    <source>
        <strain evidence="2 4">NCTC10338</strain>
    </source>
</reference>
<dbReference type="EMBL" id="PGLV01000001">
    <property type="protein sequence ID" value="POZ55725.1"/>
    <property type="molecule type" value="Genomic_DNA"/>
</dbReference>
<evidence type="ECO:0000313" key="3">
    <source>
        <dbReference type="Proteomes" id="UP000237319"/>
    </source>
</evidence>